<dbReference type="OrthoDB" id="9809748at2"/>
<evidence type="ECO:0000313" key="10">
    <source>
        <dbReference type="Proteomes" id="UP000235828"/>
    </source>
</evidence>
<evidence type="ECO:0000256" key="1">
    <source>
        <dbReference type="ARBA" id="ARBA00004752"/>
    </source>
</evidence>
<dbReference type="Pfam" id="PF03734">
    <property type="entry name" value="YkuD"/>
    <property type="match status" value="1"/>
</dbReference>
<dbReference type="AlphaFoldDB" id="A0A2N8ZIY1"/>
<dbReference type="PANTHER" id="PTHR36699:SF1">
    <property type="entry name" value="L,D-TRANSPEPTIDASE YAFK-RELATED"/>
    <property type="match status" value="1"/>
</dbReference>
<dbReference type="PROSITE" id="PS52029">
    <property type="entry name" value="LD_TPASE"/>
    <property type="match status" value="1"/>
</dbReference>
<feature type="active site" description="Nucleophile" evidence="7">
    <location>
        <position position="162"/>
    </location>
</feature>
<dbReference type="GO" id="GO:0071555">
    <property type="term" value="P:cell wall organization"/>
    <property type="evidence" value="ECO:0007669"/>
    <property type="project" value="UniProtKB-UniRule"/>
</dbReference>
<proteinExistence type="inferred from homology"/>
<dbReference type="GO" id="GO:0016740">
    <property type="term" value="F:transferase activity"/>
    <property type="evidence" value="ECO:0007669"/>
    <property type="project" value="UniProtKB-KW"/>
</dbReference>
<evidence type="ECO:0000256" key="7">
    <source>
        <dbReference type="PROSITE-ProRule" id="PRU01373"/>
    </source>
</evidence>
<gene>
    <name evidence="9" type="ORF">VTAP4600_B0263</name>
</gene>
<organism evidence="9 10">
    <name type="scientific">Vibrio tapetis subsp. tapetis</name>
    <dbReference type="NCBI Taxonomy" id="1671868"/>
    <lineage>
        <taxon>Bacteria</taxon>
        <taxon>Pseudomonadati</taxon>
        <taxon>Pseudomonadota</taxon>
        <taxon>Gammaproteobacteria</taxon>
        <taxon>Vibrionales</taxon>
        <taxon>Vibrionaceae</taxon>
        <taxon>Vibrio</taxon>
    </lineage>
</organism>
<keyword evidence="6 7" id="KW-0961">Cell wall biogenesis/degradation</keyword>
<dbReference type="KEGG" id="vta:B0263"/>
<dbReference type="GO" id="GO:0009252">
    <property type="term" value="P:peptidoglycan biosynthetic process"/>
    <property type="evidence" value="ECO:0007669"/>
    <property type="project" value="UniProtKB-UniPathway"/>
</dbReference>
<keyword evidence="10" id="KW-1185">Reference proteome</keyword>
<keyword evidence="3" id="KW-0808">Transferase</keyword>
<name>A0A2N8ZIY1_9VIBR</name>
<dbReference type="RefSeq" id="WP_102524248.1">
    <property type="nucleotide sequence ID" value="NZ_LT960612.1"/>
</dbReference>
<evidence type="ECO:0000256" key="2">
    <source>
        <dbReference type="ARBA" id="ARBA00005992"/>
    </source>
</evidence>
<dbReference type="InterPro" id="IPR038063">
    <property type="entry name" value="Transpep_catalytic_dom"/>
</dbReference>
<feature type="domain" description="L,D-TPase catalytic" evidence="8">
    <location>
        <begin position="50"/>
        <end position="186"/>
    </location>
</feature>
<evidence type="ECO:0000256" key="3">
    <source>
        <dbReference type="ARBA" id="ARBA00022679"/>
    </source>
</evidence>
<comment type="pathway">
    <text evidence="1 7">Cell wall biogenesis; peptidoglycan biosynthesis.</text>
</comment>
<reference evidence="9 10" key="1">
    <citation type="submission" date="2017-10" db="EMBL/GenBank/DDBJ databases">
        <authorList>
            <person name="Banno H."/>
            <person name="Chua N.-H."/>
        </authorList>
    </citation>
    <scope>NUCLEOTIDE SEQUENCE [LARGE SCALE GENOMIC DNA]</scope>
    <source>
        <strain evidence="9">Vibrio tapetis CECT4600</strain>
    </source>
</reference>
<evidence type="ECO:0000313" key="9">
    <source>
        <dbReference type="EMBL" id="SON51874.1"/>
    </source>
</evidence>
<dbReference type="GO" id="GO:0008360">
    <property type="term" value="P:regulation of cell shape"/>
    <property type="evidence" value="ECO:0007669"/>
    <property type="project" value="UniProtKB-UniRule"/>
</dbReference>
<dbReference type="PANTHER" id="PTHR36699">
    <property type="entry name" value="LD-TRANSPEPTIDASE"/>
    <property type="match status" value="1"/>
</dbReference>
<evidence type="ECO:0000256" key="4">
    <source>
        <dbReference type="ARBA" id="ARBA00022960"/>
    </source>
</evidence>
<dbReference type="GO" id="GO:0004180">
    <property type="term" value="F:carboxypeptidase activity"/>
    <property type="evidence" value="ECO:0007669"/>
    <property type="project" value="UniProtKB-ARBA"/>
</dbReference>
<keyword evidence="5 7" id="KW-0573">Peptidoglycan synthesis</keyword>
<evidence type="ECO:0000256" key="5">
    <source>
        <dbReference type="ARBA" id="ARBA00022984"/>
    </source>
</evidence>
<dbReference type="EMBL" id="LT960612">
    <property type="protein sequence ID" value="SON51874.1"/>
    <property type="molecule type" value="Genomic_DNA"/>
</dbReference>
<dbReference type="UniPathway" id="UPA00219"/>
<dbReference type="InterPro" id="IPR005490">
    <property type="entry name" value="LD_TPept_cat_dom"/>
</dbReference>
<accession>A0A2N8ZIY1</accession>
<dbReference type="Proteomes" id="UP000235828">
    <property type="component" value="Chromosome B"/>
</dbReference>
<evidence type="ECO:0000259" key="8">
    <source>
        <dbReference type="PROSITE" id="PS52029"/>
    </source>
</evidence>
<dbReference type="SUPFAM" id="SSF141523">
    <property type="entry name" value="L,D-transpeptidase catalytic domain-like"/>
    <property type="match status" value="1"/>
</dbReference>
<protein>
    <recommendedName>
        <fullName evidence="8">L,D-TPase catalytic domain-containing protein</fullName>
    </recommendedName>
</protein>
<dbReference type="Gene3D" id="2.40.440.10">
    <property type="entry name" value="L,D-transpeptidase catalytic domain-like"/>
    <property type="match status" value="1"/>
</dbReference>
<comment type="similarity">
    <text evidence="2">Belongs to the YkuD family.</text>
</comment>
<dbReference type="CDD" id="cd16913">
    <property type="entry name" value="YkuD_like"/>
    <property type="match status" value="1"/>
</dbReference>
<keyword evidence="4 7" id="KW-0133">Cell shape</keyword>
<sequence length="187" mass="21041">MLRVFLAILQSLNLLPIVLTNGTTRLSKLALPFFIGSAFVFSSLSHAAVDLVKVDKSKRRMYLLDNQVVVAEFQIALGKSPKGHKQQEGDQKTPEGRYILDYIKTDSAFHLSIHISYPNNSDKQQAKQRGVDPGGMIMIHGQKNWHPDFAPIAQQFDWTDGCIAITNDEMQLFAEMVKLGTPIEIEW</sequence>
<feature type="active site" description="Proton donor/acceptor" evidence="7">
    <location>
        <position position="140"/>
    </location>
</feature>
<evidence type="ECO:0000256" key="6">
    <source>
        <dbReference type="ARBA" id="ARBA00023316"/>
    </source>
</evidence>